<evidence type="ECO:0000313" key="4">
    <source>
        <dbReference type="EMBL" id="RJX72889.1"/>
    </source>
</evidence>
<dbReference type="GO" id="GO:0006813">
    <property type="term" value="P:potassium ion transport"/>
    <property type="evidence" value="ECO:0007669"/>
    <property type="project" value="InterPro"/>
</dbReference>
<evidence type="ECO:0000256" key="1">
    <source>
        <dbReference type="ARBA" id="ARBA00004651"/>
    </source>
</evidence>
<dbReference type="SUPFAM" id="SSF81324">
    <property type="entry name" value="Voltage-gated potassium channels"/>
    <property type="match status" value="1"/>
</dbReference>
<reference evidence="4 5" key="1">
    <citation type="submission" date="2018-08" db="EMBL/GenBank/DDBJ databases">
        <title>Vibrio isolated from the Eastern China Marginal Seas.</title>
        <authorList>
            <person name="Li Y."/>
        </authorList>
    </citation>
    <scope>NUCLEOTIDE SEQUENCE [LARGE SCALE GENOMIC DNA]</scope>
    <source>
        <strain evidence="4 5">BEI233</strain>
    </source>
</reference>
<name>A0A3A6QWN4_9VIBR</name>
<sequence>MNRFYTFYWWNVALSISSLLWQKWRTFWLTLRHSIVALAVFINGLIILESVWGKSSNLLGLFHIHNFSSINWANIANGPWFLLGIFLMLNAFGLLFRARIAWAVSIILLLISLVFTWHFFPELTHSLIWSVATLISLLLLGKDFDRSSATAGGIFAFISFTVLLFYSSYGALYFGQDFKPAITNLTTSFYFSIVTMTTVGYGDIVPITEPARLFTVSVIIAGITVFATSLTTVFGPLIKGGLNRLVKGNQQQMNRKDHYIVCGTSVLAIATTNQLLVRGLNVTILTVEPEENFPKIQQRIGNKVDIMSGDCTDDSVLKLAGIEHSRALLALTDDDADNAFIVLSARDLFPEVKTVLAVNDAKNMNKVKQVKADVVLSPLLFGSEILASVMSGEPLDNDRLISMLLNSGHGLFDEK</sequence>
<organism evidence="4 5">
    <name type="scientific">Vibrio sinensis</name>
    <dbReference type="NCBI Taxonomy" id="2302434"/>
    <lineage>
        <taxon>Bacteria</taxon>
        <taxon>Pseudomonadati</taxon>
        <taxon>Pseudomonadota</taxon>
        <taxon>Gammaproteobacteria</taxon>
        <taxon>Vibrionales</taxon>
        <taxon>Vibrionaceae</taxon>
        <taxon>Vibrio</taxon>
    </lineage>
</organism>
<dbReference type="EMBL" id="QVMU01000004">
    <property type="protein sequence ID" value="RJX72889.1"/>
    <property type="molecule type" value="Genomic_DNA"/>
</dbReference>
<feature type="domain" description="RCK N-terminal" evidence="3">
    <location>
        <begin position="256"/>
        <end position="376"/>
    </location>
</feature>
<dbReference type="PANTHER" id="PTHR43833:SF11">
    <property type="entry name" value="VOLTAGE-GATED POTASSIUM CHANNEL KCH"/>
    <property type="match status" value="1"/>
</dbReference>
<feature type="transmembrane region" description="Helical" evidence="2">
    <location>
        <begin position="154"/>
        <end position="175"/>
    </location>
</feature>
<comment type="subcellular location">
    <subcellularLocation>
        <location evidence="1">Cell membrane</location>
        <topology evidence="1">Multi-pass membrane protein</topology>
    </subcellularLocation>
</comment>
<gene>
    <name evidence="4" type="ORF">DZ860_06945</name>
</gene>
<dbReference type="SUPFAM" id="SSF51735">
    <property type="entry name" value="NAD(P)-binding Rossmann-fold domains"/>
    <property type="match status" value="1"/>
</dbReference>
<feature type="transmembrane region" description="Helical" evidence="2">
    <location>
        <begin position="6"/>
        <end position="22"/>
    </location>
</feature>
<accession>A0A3A6QWN4</accession>
<dbReference type="InterPro" id="IPR050721">
    <property type="entry name" value="Trk_Ktr_HKT_K-transport"/>
</dbReference>
<dbReference type="Proteomes" id="UP000273252">
    <property type="component" value="Unassembled WGS sequence"/>
</dbReference>
<dbReference type="Gene3D" id="3.40.50.720">
    <property type="entry name" value="NAD(P)-binding Rossmann-like Domain"/>
    <property type="match status" value="1"/>
</dbReference>
<dbReference type="AlphaFoldDB" id="A0A3A6QWN4"/>
<feature type="transmembrane region" description="Helical" evidence="2">
    <location>
        <begin position="181"/>
        <end position="201"/>
    </location>
</feature>
<keyword evidence="2" id="KW-1133">Transmembrane helix</keyword>
<dbReference type="Pfam" id="PF07885">
    <property type="entry name" value="Ion_trans_2"/>
    <property type="match status" value="1"/>
</dbReference>
<keyword evidence="4" id="KW-0406">Ion transport</keyword>
<feature type="transmembrane region" description="Helical" evidence="2">
    <location>
        <begin position="126"/>
        <end position="142"/>
    </location>
</feature>
<protein>
    <submittedName>
        <fullName evidence="4">Voltage-gated potassium channel protein</fullName>
    </submittedName>
</protein>
<keyword evidence="4" id="KW-0813">Transport</keyword>
<keyword evidence="2" id="KW-0812">Transmembrane</keyword>
<keyword evidence="5" id="KW-1185">Reference proteome</keyword>
<evidence type="ECO:0000256" key="2">
    <source>
        <dbReference type="SAM" id="Phobius"/>
    </source>
</evidence>
<comment type="caution">
    <text evidence="4">The sequence shown here is derived from an EMBL/GenBank/DDBJ whole genome shotgun (WGS) entry which is preliminary data.</text>
</comment>
<dbReference type="PANTHER" id="PTHR43833">
    <property type="entry name" value="POTASSIUM CHANNEL PROTEIN 2-RELATED-RELATED"/>
    <property type="match status" value="1"/>
</dbReference>
<dbReference type="OrthoDB" id="9813518at2"/>
<evidence type="ECO:0000259" key="3">
    <source>
        <dbReference type="PROSITE" id="PS51201"/>
    </source>
</evidence>
<dbReference type="Gene3D" id="1.10.287.70">
    <property type="match status" value="1"/>
</dbReference>
<dbReference type="Pfam" id="PF02254">
    <property type="entry name" value="TrkA_N"/>
    <property type="match status" value="1"/>
</dbReference>
<proteinExistence type="predicted"/>
<evidence type="ECO:0000313" key="5">
    <source>
        <dbReference type="Proteomes" id="UP000273252"/>
    </source>
</evidence>
<keyword evidence="2" id="KW-0472">Membrane</keyword>
<dbReference type="InterPro" id="IPR003148">
    <property type="entry name" value="RCK_N"/>
</dbReference>
<feature type="transmembrane region" description="Helical" evidence="2">
    <location>
        <begin position="34"/>
        <end position="52"/>
    </location>
</feature>
<dbReference type="InterPro" id="IPR036291">
    <property type="entry name" value="NAD(P)-bd_dom_sf"/>
</dbReference>
<dbReference type="GO" id="GO:0005886">
    <property type="term" value="C:plasma membrane"/>
    <property type="evidence" value="ECO:0007669"/>
    <property type="project" value="UniProtKB-SubCell"/>
</dbReference>
<feature type="transmembrane region" description="Helical" evidence="2">
    <location>
        <begin position="100"/>
        <end position="120"/>
    </location>
</feature>
<dbReference type="InterPro" id="IPR013099">
    <property type="entry name" value="K_chnl_dom"/>
</dbReference>
<feature type="transmembrane region" description="Helical" evidence="2">
    <location>
        <begin position="213"/>
        <end position="238"/>
    </location>
</feature>
<dbReference type="PROSITE" id="PS51201">
    <property type="entry name" value="RCK_N"/>
    <property type="match status" value="1"/>
</dbReference>
<keyword evidence="4" id="KW-0407">Ion channel</keyword>
<feature type="transmembrane region" description="Helical" evidence="2">
    <location>
        <begin position="72"/>
        <end position="93"/>
    </location>
</feature>
<dbReference type="GO" id="GO:0034220">
    <property type="term" value="P:monoatomic ion transmembrane transport"/>
    <property type="evidence" value="ECO:0007669"/>
    <property type="project" value="UniProtKB-KW"/>
</dbReference>
<dbReference type="NCBIfam" id="NF007828">
    <property type="entry name" value="PRK10537.1"/>
    <property type="match status" value="1"/>
</dbReference>